<dbReference type="Proteomes" id="UP001295423">
    <property type="component" value="Unassembled WGS sequence"/>
</dbReference>
<keyword evidence="4" id="KW-1185">Reference proteome</keyword>
<feature type="region of interest" description="Disordered" evidence="1">
    <location>
        <begin position="1"/>
        <end position="27"/>
    </location>
</feature>
<dbReference type="EMBL" id="CAKOGP040002391">
    <property type="protein sequence ID" value="CAJ1968519.1"/>
    <property type="molecule type" value="Genomic_DNA"/>
</dbReference>
<proteinExistence type="predicted"/>
<dbReference type="PROSITE" id="PS51233">
    <property type="entry name" value="VWFD"/>
    <property type="match status" value="1"/>
</dbReference>
<comment type="caution">
    <text evidence="3">The sequence shown here is derived from an EMBL/GenBank/DDBJ whole genome shotgun (WGS) entry which is preliminary data.</text>
</comment>
<gene>
    <name evidence="3" type="ORF">CYCCA115_LOCUS23275</name>
</gene>
<evidence type="ECO:0000313" key="4">
    <source>
        <dbReference type="Proteomes" id="UP001295423"/>
    </source>
</evidence>
<evidence type="ECO:0000313" key="3">
    <source>
        <dbReference type="EMBL" id="CAJ1968519.1"/>
    </source>
</evidence>
<reference evidence="3" key="1">
    <citation type="submission" date="2023-08" db="EMBL/GenBank/DDBJ databases">
        <authorList>
            <person name="Audoor S."/>
            <person name="Bilcke G."/>
        </authorList>
    </citation>
    <scope>NUCLEOTIDE SEQUENCE</scope>
</reference>
<sequence>MAAQEEEAKEERSNSSTTQSPGIGGDPHIITWKDEHYDFHGQCDLVLLSDPNFTRSVGVDIHIRTKVVRYWSFTESVAIRLGKDTLEIQGTTSNDGTNNGEPNYWINGKHKGDLFLLGGYPIFQKRPQGHTLTYQINLSPTYPNAEIVVQVYKQFVRVKINGDDEAFGRSVGLLGDYLTGEILARDGMTVLRQQDNKAIGDEWQVLPSEGPLFHEDQAPQFPVRCLQPKSPSKQHERWLAESSISVSEAEAACAKVGDLPSIKDCVHDVLATQDLGMRGAF</sequence>
<organism evidence="3 4">
    <name type="scientific">Cylindrotheca closterium</name>
    <dbReference type="NCBI Taxonomy" id="2856"/>
    <lineage>
        <taxon>Eukaryota</taxon>
        <taxon>Sar</taxon>
        <taxon>Stramenopiles</taxon>
        <taxon>Ochrophyta</taxon>
        <taxon>Bacillariophyta</taxon>
        <taxon>Bacillariophyceae</taxon>
        <taxon>Bacillariophycidae</taxon>
        <taxon>Bacillariales</taxon>
        <taxon>Bacillariaceae</taxon>
        <taxon>Cylindrotheca</taxon>
    </lineage>
</organism>
<dbReference type="AlphaFoldDB" id="A0AAD2PY49"/>
<name>A0AAD2PY49_9STRA</name>
<evidence type="ECO:0000256" key="1">
    <source>
        <dbReference type="SAM" id="MobiDB-lite"/>
    </source>
</evidence>
<dbReference type="Pfam" id="PF00094">
    <property type="entry name" value="VWD"/>
    <property type="match status" value="1"/>
</dbReference>
<dbReference type="InterPro" id="IPR001846">
    <property type="entry name" value="VWF_type-D"/>
</dbReference>
<feature type="domain" description="VWFD" evidence="2">
    <location>
        <begin position="19"/>
        <end position="211"/>
    </location>
</feature>
<evidence type="ECO:0000259" key="2">
    <source>
        <dbReference type="PROSITE" id="PS51233"/>
    </source>
</evidence>
<protein>
    <recommendedName>
        <fullName evidence="2">VWFD domain-containing protein</fullName>
    </recommendedName>
</protein>
<accession>A0AAD2PY49</accession>